<evidence type="ECO:0000313" key="2">
    <source>
        <dbReference type="Proteomes" id="UP000183454"/>
    </source>
</evidence>
<reference evidence="1 2" key="1">
    <citation type="submission" date="2016-10" db="EMBL/GenBank/DDBJ databases">
        <authorList>
            <person name="de Groot N.N."/>
        </authorList>
    </citation>
    <scope>NUCLEOTIDE SEQUENCE [LARGE SCALE GENOMIC DNA]</scope>
    <source>
        <strain evidence="1 2">Nm110</strain>
    </source>
</reference>
<evidence type="ECO:0000313" key="1">
    <source>
        <dbReference type="EMBL" id="SDW60700.1"/>
    </source>
</evidence>
<dbReference type="Proteomes" id="UP000183454">
    <property type="component" value="Unassembled WGS sequence"/>
</dbReference>
<name>A0A1H2UX66_9PROT</name>
<gene>
    <name evidence="1" type="ORF">SAMN05421882_101841</name>
</gene>
<dbReference type="EMBL" id="FNNH01000018">
    <property type="protein sequence ID" value="SDW60700.1"/>
    <property type="molecule type" value="Genomic_DNA"/>
</dbReference>
<protein>
    <submittedName>
        <fullName evidence="1">Uncharacterized protein</fullName>
    </submittedName>
</protein>
<sequence length="31" mass="3833">MYDITLFDQIQCHNNEVKNQRVNAYLKLHFH</sequence>
<organism evidence="1 2">
    <name type="scientific">Nitrosomonas communis</name>
    <dbReference type="NCBI Taxonomy" id="44574"/>
    <lineage>
        <taxon>Bacteria</taxon>
        <taxon>Pseudomonadati</taxon>
        <taxon>Pseudomonadota</taxon>
        <taxon>Betaproteobacteria</taxon>
        <taxon>Nitrosomonadales</taxon>
        <taxon>Nitrosomonadaceae</taxon>
        <taxon>Nitrosomonas</taxon>
    </lineage>
</organism>
<proteinExistence type="predicted"/>
<dbReference type="AlphaFoldDB" id="A0A1H2UX66"/>
<accession>A0A1H2UX66</accession>